<accession>A0A0A9GT45</accession>
<evidence type="ECO:0000313" key="2">
    <source>
        <dbReference type="EMBL" id="JAE25731.1"/>
    </source>
</evidence>
<dbReference type="EMBL" id="GBRH01172165">
    <property type="protein sequence ID" value="JAE25731.1"/>
    <property type="molecule type" value="Transcribed_RNA"/>
</dbReference>
<keyword evidence="1" id="KW-1133">Transmembrane helix</keyword>
<organism evidence="2">
    <name type="scientific">Arundo donax</name>
    <name type="common">Giant reed</name>
    <name type="synonym">Donax arundinaceus</name>
    <dbReference type="NCBI Taxonomy" id="35708"/>
    <lineage>
        <taxon>Eukaryota</taxon>
        <taxon>Viridiplantae</taxon>
        <taxon>Streptophyta</taxon>
        <taxon>Embryophyta</taxon>
        <taxon>Tracheophyta</taxon>
        <taxon>Spermatophyta</taxon>
        <taxon>Magnoliopsida</taxon>
        <taxon>Liliopsida</taxon>
        <taxon>Poales</taxon>
        <taxon>Poaceae</taxon>
        <taxon>PACMAD clade</taxon>
        <taxon>Arundinoideae</taxon>
        <taxon>Arundineae</taxon>
        <taxon>Arundo</taxon>
    </lineage>
</organism>
<dbReference type="PANTHER" id="PTHR35475:SF1">
    <property type="entry name" value="WD REPEAT PROTEIN"/>
    <property type="match status" value="1"/>
</dbReference>
<protein>
    <submittedName>
        <fullName evidence="2">Uncharacterized protein</fullName>
    </submittedName>
</protein>
<reference evidence="2" key="2">
    <citation type="journal article" date="2015" name="Data Brief">
        <title>Shoot transcriptome of the giant reed, Arundo donax.</title>
        <authorList>
            <person name="Barrero R.A."/>
            <person name="Guerrero F.D."/>
            <person name="Moolhuijzen P."/>
            <person name="Goolsby J.A."/>
            <person name="Tidwell J."/>
            <person name="Bellgard S.E."/>
            <person name="Bellgard M.I."/>
        </authorList>
    </citation>
    <scope>NUCLEOTIDE SEQUENCE</scope>
    <source>
        <tissue evidence="2">Shoot tissue taken approximately 20 cm above the soil surface</tissue>
    </source>
</reference>
<keyword evidence="1" id="KW-0812">Transmembrane</keyword>
<proteinExistence type="predicted"/>
<name>A0A0A9GT45_ARUDO</name>
<evidence type="ECO:0000256" key="1">
    <source>
        <dbReference type="SAM" id="Phobius"/>
    </source>
</evidence>
<reference evidence="2" key="1">
    <citation type="submission" date="2014-09" db="EMBL/GenBank/DDBJ databases">
        <authorList>
            <person name="Magalhaes I.L.F."/>
            <person name="Oliveira U."/>
            <person name="Santos F.R."/>
            <person name="Vidigal T.H.D.A."/>
            <person name="Brescovit A.D."/>
            <person name="Santos A.J."/>
        </authorList>
    </citation>
    <scope>NUCLEOTIDE SEQUENCE</scope>
    <source>
        <tissue evidence="2">Shoot tissue taken approximately 20 cm above the soil surface</tissue>
    </source>
</reference>
<feature type="transmembrane region" description="Helical" evidence="1">
    <location>
        <begin position="34"/>
        <end position="50"/>
    </location>
</feature>
<keyword evidence="1" id="KW-0472">Membrane</keyword>
<dbReference type="AlphaFoldDB" id="A0A0A9GT45"/>
<sequence>MVSVAAMTLVAAVLLKEAKMPEWLQASKLSTLNFPPWVLACIVIVFMRLRKRTKDVMKKFGWSS</sequence>
<dbReference type="PANTHER" id="PTHR35475">
    <property type="entry name" value="WD REPEAT PROTEIN"/>
    <property type="match status" value="1"/>
</dbReference>